<organism evidence="3 4">
    <name type="scientific">Pseudobythopirellula maris</name>
    <dbReference type="NCBI Taxonomy" id="2527991"/>
    <lineage>
        <taxon>Bacteria</taxon>
        <taxon>Pseudomonadati</taxon>
        <taxon>Planctomycetota</taxon>
        <taxon>Planctomycetia</taxon>
        <taxon>Pirellulales</taxon>
        <taxon>Lacipirellulaceae</taxon>
        <taxon>Pseudobythopirellula</taxon>
    </lineage>
</organism>
<dbReference type="SUPFAM" id="SSF53756">
    <property type="entry name" value="UDP-Glycosyltransferase/glycogen phosphorylase"/>
    <property type="match status" value="1"/>
</dbReference>
<keyword evidence="4" id="KW-1185">Reference proteome</keyword>
<dbReference type="InterPro" id="IPR001296">
    <property type="entry name" value="Glyco_trans_1"/>
</dbReference>
<dbReference type="InterPro" id="IPR028098">
    <property type="entry name" value="Glyco_trans_4-like_N"/>
</dbReference>
<dbReference type="Proteomes" id="UP000315440">
    <property type="component" value="Unassembled WGS sequence"/>
</dbReference>
<dbReference type="GO" id="GO:0102318">
    <property type="term" value="F:2-deoxystreptamine glucosyltransferase activity"/>
    <property type="evidence" value="ECO:0007669"/>
    <property type="project" value="UniProtKB-EC"/>
</dbReference>
<dbReference type="RefSeq" id="WP_146395651.1">
    <property type="nucleotide sequence ID" value="NZ_SJPQ01000001.1"/>
</dbReference>
<dbReference type="PANTHER" id="PTHR12526:SF635">
    <property type="entry name" value="GLYCOSYL TRANSFERASE GROUP 1"/>
    <property type="match status" value="1"/>
</dbReference>
<accession>A0A5C5ZRQ6</accession>
<name>A0A5C5ZRQ6_9BACT</name>
<dbReference type="OrthoDB" id="232381at2"/>
<dbReference type="PANTHER" id="PTHR12526">
    <property type="entry name" value="GLYCOSYLTRANSFERASE"/>
    <property type="match status" value="1"/>
</dbReference>
<evidence type="ECO:0000259" key="2">
    <source>
        <dbReference type="Pfam" id="PF13439"/>
    </source>
</evidence>
<feature type="domain" description="Glycosyl transferase family 1" evidence="1">
    <location>
        <begin position="190"/>
        <end position="369"/>
    </location>
</feature>
<reference evidence="3 4" key="1">
    <citation type="submission" date="2019-02" db="EMBL/GenBank/DDBJ databases">
        <title>Deep-cultivation of Planctomycetes and their phenomic and genomic characterization uncovers novel biology.</title>
        <authorList>
            <person name="Wiegand S."/>
            <person name="Jogler M."/>
            <person name="Boedeker C."/>
            <person name="Pinto D."/>
            <person name="Vollmers J."/>
            <person name="Rivas-Marin E."/>
            <person name="Kohn T."/>
            <person name="Peeters S.H."/>
            <person name="Heuer A."/>
            <person name="Rast P."/>
            <person name="Oberbeckmann S."/>
            <person name="Bunk B."/>
            <person name="Jeske O."/>
            <person name="Meyerdierks A."/>
            <person name="Storesund J.E."/>
            <person name="Kallscheuer N."/>
            <person name="Luecker S."/>
            <person name="Lage O.M."/>
            <person name="Pohl T."/>
            <person name="Merkel B.J."/>
            <person name="Hornburger P."/>
            <person name="Mueller R.-W."/>
            <person name="Bruemmer F."/>
            <person name="Labrenz M."/>
            <person name="Spormann A.M."/>
            <person name="Op Den Camp H."/>
            <person name="Overmann J."/>
            <person name="Amann R."/>
            <person name="Jetten M.S.M."/>
            <person name="Mascher T."/>
            <person name="Medema M.H."/>
            <person name="Devos D.P."/>
            <person name="Kaster A.-K."/>
            <person name="Ovreas L."/>
            <person name="Rohde M."/>
            <person name="Galperin M.Y."/>
            <person name="Jogler C."/>
        </authorList>
    </citation>
    <scope>NUCLEOTIDE SEQUENCE [LARGE SCALE GENOMIC DNA]</scope>
    <source>
        <strain evidence="3 4">Mal64</strain>
    </source>
</reference>
<evidence type="ECO:0000313" key="4">
    <source>
        <dbReference type="Proteomes" id="UP000315440"/>
    </source>
</evidence>
<keyword evidence="3" id="KW-0328">Glycosyltransferase</keyword>
<sequence length="398" mass="43363">MATKHVRVAYVTPTFERGGLERCIAHLVNGLDAQRYTPLIVSLTTTGAAADWIERDGLRVIELHKPPGNDIATPRRLAQLLVDERIDVVHSHNWGSMLETCLAVRWARKAGSGVRWAHAEHGLELDRFRVTGWKRAVRRRLMRWCLRRCDAPVAIADCVAMWMHKLCGVPEKRIRLVPNGVERPPTAEGREAVRRRLDIPENAFVFGSIGRLIELKGYETAIDALALLRSPSNRGDDAAGNAVGAEAWFLLVGGGEERAALESFAREQGQADRVRFVGAQSEVGPYLAAMDAYVNTSHTEAMNLSILEAFSHGLPVAASEVGDNAKLLAGPMAPGSIFPAGDAERLANLLSALAADGTTRKSLGEAAIRRYAEHYTVAGMVDRYAALYDALMEGGEAA</sequence>
<dbReference type="AlphaFoldDB" id="A0A5C5ZRQ6"/>
<evidence type="ECO:0000259" key="1">
    <source>
        <dbReference type="Pfam" id="PF00534"/>
    </source>
</evidence>
<gene>
    <name evidence="3" type="primary">kanF</name>
    <name evidence="3" type="ORF">Mal64_01170</name>
</gene>
<dbReference type="Pfam" id="PF00534">
    <property type="entry name" value="Glycos_transf_1"/>
    <property type="match status" value="1"/>
</dbReference>
<dbReference type="Gene3D" id="3.40.50.2000">
    <property type="entry name" value="Glycogen Phosphorylase B"/>
    <property type="match status" value="2"/>
</dbReference>
<feature type="domain" description="Glycosyltransferase subfamily 4-like N-terminal" evidence="2">
    <location>
        <begin position="18"/>
        <end position="182"/>
    </location>
</feature>
<comment type="caution">
    <text evidence="3">The sequence shown here is derived from an EMBL/GenBank/DDBJ whole genome shotgun (WGS) entry which is preliminary data.</text>
</comment>
<dbReference type="Pfam" id="PF13439">
    <property type="entry name" value="Glyco_transf_4"/>
    <property type="match status" value="1"/>
</dbReference>
<protein>
    <submittedName>
        <fullName evidence="3">2-deoxystreptamine glucosyltransferase</fullName>
        <ecNumber evidence="3">2.4.1.284</ecNumber>
    </submittedName>
</protein>
<dbReference type="EC" id="2.4.1.284" evidence="3"/>
<keyword evidence="3" id="KW-0808">Transferase</keyword>
<evidence type="ECO:0000313" key="3">
    <source>
        <dbReference type="EMBL" id="TWT89738.1"/>
    </source>
</evidence>
<proteinExistence type="predicted"/>
<dbReference type="EMBL" id="SJPQ01000001">
    <property type="protein sequence ID" value="TWT89738.1"/>
    <property type="molecule type" value="Genomic_DNA"/>
</dbReference>